<dbReference type="GO" id="GO:0005737">
    <property type="term" value="C:cytoplasm"/>
    <property type="evidence" value="ECO:0007669"/>
    <property type="project" value="UniProtKB-SubCell"/>
</dbReference>
<keyword evidence="5" id="KW-0862">Zinc</keyword>
<evidence type="ECO:0000256" key="5">
    <source>
        <dbReference type="ARBA" id="ARBA00022833"/>
    </source>
</evidence>
<keyword evidence="6" id="KW-0391">Immunity</keyword>
<name>A0A9N9FB70_9GLOM</name>
<dbReference type="GO" id="GO:0004842">
    <property type="term" value="F:ubiquitin-protein transferase activity"/>
    <property type="evidence" value="ECO:0007669"/>
    <property type="project" value="InterPro"/>
</dbReference>
<evidence type="ECO:0000256" key="4">
    <source>
        <dbReference type="ARBA" id="ARBA00022771"/>
    </source>
</evidence>
<comment type="subcellular location">
    <subcellularLocation>
        <location evidence="1">Cytoplasm</location>
    </subcellularLocation>
</comment>
<dbReference type="Gene3D" id="3.40.50.300">
    <property type="entry name" value="P-loop containing nucleotide triphosphate hydrolases"/>
    <property type="match status" value="2"/>
</dbReference>
<proteinExistence type="predicted"/>
<evidence type="ECO:0000256" key="1">
    <source>
        <dbReference type="ARBA" id="ARBA00004496"/>
    </source>
</evidence>
<dbReference type="EMBL" id="CAJVPZ010003036">
    <property type="protein sequence ID" value="CAG8523422.1"/>
    <property type="molecule type" value="Genomic_DNA"/>
</dbReference>
<gene>
    <name evidence="8" type="ORF">RFULGI_LOCUS3459</name>
</gene>
<evidence type="ECO:0000256" key="2">
    <source>
        <dbReference type="ARBA" id="ARBA00022490"/>
    </source>
</evidence>
<dbReference type="OrthoDB" id="2423195at2759"/>
<keyword evidence="3" id="KW-0479">Metal-binding</keyword>
<keyword evidence="4" id="KW-0863">Zinc-finger</keyword>
<reference evidence="8" key="1">
    <citation type="submission" date="2021-06" db="EMBL/GenBank/DDBJ databases">
        <authorList>
            <person name="Kallberg Y."/>
            <person name="Tangrot J."/>
            <person name="Rosling A."/>
        </authorList>
    </citation>
    <scope>NUCLEOTIDE SEQUENCE</scope>
    <source>
        <strain evidence="8">IN212</strain>
    </source>
</reference>
<keyword evidence="2" id="KW-0963">Cytoplasm</keyword>
<evidence type="ECO:0000256" key="6">
    <source>
        <dbReference type="ARBA" id="ARBA00022859"/>
    </source>
</evidence>
<sequence length="2861" mass="327701">QEKHYYLTFFPARHILAFYDYFTNKDDPNNVGQILNNEECRTLIRFVNSEAKLPPRSAEFIISSEDQNYYQILCQIGTKLQNIFESVPKKRRDVIDKGGRIMSDVVYQGKLFVAACSDKNLVPNIIMKLLDFELQYNLVNNIRSMRKEQTNYHLALICCRETGMHHHILDQFSQEVYATNGLGIEAMKVIYRELRPDNVLCLSSDLSGQGKSEYIRQSSFACKKVPRSFLISDGVDFGTLVHQFKEFKVRPVESLHINIVSADHPVDVNMFLFELLTLGVVSNNMDIAYLPDTIVFIEVASTVNQHLLKSLPMVECLNSKHLTWDIGELMVSQEINSPMQVVCHYLLAYDTNTLDNKDIVFQVTNNDTPLVPLSSKQCQPLIEKYLFKNKKDDISSFRFVEIFVNVLADQLVRLSSSSFFECENLKLMIKDTNIRTTLVNTLIDVSKDFATRSVKTKVEQLISTSTDENARLGTIVQWDDSNHLLVFFLSQTPDSICALYRDKAKVPQNVRTLLKSQHIGDKSWELEDYHKMTTNELLETLECLARKTMYKIEYPPYALSADNLVKMALILLRARANIPVVICGEAGCGKTSLIGFLAKVVEVEFQPLNLHAGVTESAILNFMNDAQDKAENEQSNLVYQVKPLPDQILDYVWDYGVLQQEEERRYIEIMVSDSLKDFGHECLVFAELLFESQAFIRDVEEPYSVSLRDRKKINVDEKAFNKVIRQEQDDYINRMTCPPNTAKNEALLENVLVMIVCILTKIPVFIIGAPGSSKSLAIRLVSQNLRGSDSNDEYFRKLPQVYLIPHQGSSSSTSDGILKVFQKAQNYQETSSKEFPVISVVLLDEVGLAETSPFNPLKVLHSLLEPSYPSEGTTVSVIGISNWRLDNTVRLLSSKTNGQISKASLQPLAQAYSDYEQHGQSFPNFHGLRDYYALVKSLSLGDMTAENIQMALVRNFGGTDQNVTLCEKYFGEVLRTFNNSRNWIYNPIPVEKLINANLDDEGARHLMVIGKSDSIVNLLTYQLRKRNLDPVVILGSQFPDDQDDYSYSVLKAGRPLILTDLEIIYGSLYDLWNQNYIVVGSAEDPKYYTRVALGAYANPMLCILVLDEKKLKHADPPLLNRFEKQKMTINDTLSKHEVDLVQQLSNWAMQMVTVFGKNKFDPNAKFSQKDLFIGFDPDETLQSLVIDIKKSNPHSNDDEILEKCKENLIAIASSDGIIRAEKSILDPEEITHWKNVYFKKQHHDNLADQIQALLDNLDEFQVIINTFSNINTDVKACLKGIINCQVDKLSTFKTESQLQNRIKHFWLESTDQLLVLQCDVTTVNAGCIKLAKFIIEQFRNEFFAKKEQKPDIKVQKKHACIILHIHREQETSLASFNFMCGWNQVTIETLLPQEKPLSILLNGSLCDIINTTYPFEDILEQELLWSQTQEWLQNHSPANWQYIVASDKKLLYPYASFSIALQAHIRRSVRKPIARILCALERLSVTRTFFSIDKSARSENDNRLLEFWMKMFNDKKIIDIKELPEPSPDSYMMPPGVYDLQFPFSYYFMKQIDGFKALYLEEMTLLHEDPMNIDSKTGELRKSVEEEHIKEFTNKVLNMVPLLKTSPIDWASILYFKDFVTVIAYNEPGDKDPALIELIFEHRLRNDKILNPILLHTCWWKHGDSIISELRLAQMCPTLVKQLQNESHIIFEQFLVEGASRMMLQKICNGAHSGTIHYGEIINWQHDVTQILSLSKKISGSSASKSLQLLQISNDLISTRSITRSTITQIISLGQNNNFEEFLSWKFVDAILVILNKLEKSEKNLNSQRAFILRCLDIIPPESSVRLDLYRGLFSQIPFPLMGAIISKIFKTEEEENNNVFFRLIHEPTEILTISQKLSVINSSLKITDLNSEIAALCCDIIQLEFFWEFKLNQLAPYFRKAASALYSSGVQPLQRIASIAFLKEFVRRLWDSMIPEGIDQAIKFPTVGFNPFSGPALLEDINSSMSLTHPLIHSLKIYFLRDLRQRGYAIDDVKKFGEVQAEMLPWFNSFSWDNDDESRLPFNPYWSVPDYAEVEKAFSNLYNFNNKAPLNKFLDRIRLNDSIDARIAIIGIIVSKLHAFRASRNLVDVEKQAADYINQAITEISDLPEVYKQTVARLLINKYPLFQLSPQTSSSELIMKSVIIHIIGVHASLSSDSSPLAAYLHKLQECQNQYILACPSDIESVVFNGAVTQSKCPECKNTIGGTNYNAAAGNRRLDTTPISSNDWNVLKQILDVSDENLALLIHLILTEMVNNPPTQHNQILNTAASRNGWEKMFSQTYVIPKIRSVTEATTNFRTQLDQAIRNAQVTSNILEGEINQTLPMDEGYCRDYLPRIFRSIAKTSFESFRAYYNRDIKYNTQAFPLLDIYFKHYEKLPHIKNLYPIVKFVQMLASRFEYRLTRKEASQLTFKDFIEGQSSNGQLQETYESLSLAFNDFANAWNETIDHVTRYQCHPLPDEKPYIDINSNIVFGLMEGRDTGIYLCAILEYLITLQNNFLQEVMTIPGGSCPSLNFLRELSWVTYENVSSSFTNSTPALAIEAQSPYFIQSKKLDTLKETNFINYTWDKNILQYSQHNLGIGRGRDIIYDLQKIEMELAYQLVAEKVHIAGGAEQQLYLEPFTYSMELFQGSMRILGEIKAIIPQEPIPSDKLSLIIGTSNNPFAPYVYQQPSLSNYFIDNASELFSFLEILICFIKRTSIGDGNLLIKDFVNQWMKLSILAESTGFKSLLGVDLQLKHVIALYELVEEQIANMAIKYIHEKFRVPLRLSMENEIMNAIDFDQKSTQQQRLPAEAFTIALKRFMQRFLSVENNKNTHPLYTYFTDMTLSLWPSDIDEELVEE</sequence>
<comment type="caution">
    <text evidence="8">The sequence shown here is derived from an EMBL/GenBank/DDBJ whole genome shotgun (WGS) entry which is preliminary data.</text>
</comment>
<feature type="domain" description="RZ-type" evidence="7">
    <location>
        <begin position="2210"/>
        <end position="2237"/>
    </location>
</feature>
<dbReference type="GO" id="GO:0002376">
    <property type="term" value="P:immune system process"/>
    <property type="evidence" value="ECO:0007669"/>
    <property type="project" value="UniProtKB-KW"/>
</dbReference>
<dbReference type="GO" id="GO:0016887">
    <property type="term" value="F:ATP hydrolysis activity"/>
    <property type="evidence" value="ECO:0007669"/>
    <property type="project" value="InterPro"/>
</dbReference>
<dbReference type="SUPFAM" id="SSF52540">
    <property type="entry name" value="P-loop containing nucleoside triphosphate hydrolases"/>
    <property type="match status" value="1"/>
</dbReference>
<dbReference type="InterPro" id="IPR027417">
    <property type="entry name" value="P-loop_NTPase"/>
</dbReference>
<protein>
    <submittedName>
        <fullName evidence="8">10645_t:CDS:1</fullName>
    </submittedName>
</protein>
<evidence type="ECO:0000259" key="7">
    <source>
        <dbReference type="Pfam" id="PF20173"/>
    </source>
</evidence>
<dbReference type="GO" id="GO:0008270">
    <property type="term" value="F:zinc ion binding"/>
    <property type="evidence" value="ECO:0007669"/>
    <property type="project" value="UniProtKB-KW"/>
</dbReference>
<dbReference type="InterPro" id="IPR046439">
    <property type="entry name" value="ZF_RZ_dom"/>
</dbReference>
<dbReference type="PANTHER" id="PTHR22605:SF1">
    <property type="entry name" value="RZ-TYPE DOMAIN-CONTAINING PROTEIN"/>
    <property type="match status" value="1"/>
</dbReference>
<feature type="non-terminal residue" evidence="8">
    <location>
        <position position="2861"/>
    </location>
</feature>
<dbReference type="Pfam" id="PF20173">
    <property type="entry name" value="ZnF_RZ-type"/>
    <property type="match status" value="1"/>
</dbReference>
<dbReference type="Proteomes" id="UP000789396">
    <property type="component" value="Unassembled WGS sequence"/>
</dbReference>
<keyword evidence="9" id="KW-1185">Reference proteome</keyword>
<evidence type="ECO:0000256" key="3">
    <source>
        <dbReference type="ARBA" id="ARBA00022723"/>
    </source>
</evidence>
<dbReference type="InterPro" id="IPR031248">
    <property type="entry name" value="RNF213"/>
</dbReference>
<feature type="non-terminal residue" evidence="8">
    <location>
        <position position="1"/>
    </location>
</feature>
<dbReference type="PANTHER" id="PTHR22605">
    <property type="entry name" value="RZ-TYPE DOMAIN-CONTAINING PROTEIN"/>
    <property type="match status" value="1"/>
</dbReference>
<organism evidence="8 9">
    <name type="scientific">Racocetra fulgida</name>
    <dbReference type="NCBI Taxonomy" id="60492"/>
    <lineage>
        <taxon>Eukaryota</taxon>
        <taxon>Fungi</taxon>
        <taxon>Fungi incertae sedis</taxon>
        <taxon>Mucoromycota</taxon>
        <taxon>Glomeromycotina</taxon>
        <taxon>Glomeromycetes</taxon>
        <taxon>Diversisporales</taxon>
        <taxon>Gigasporaceae</taxon>
        <taxon>Racocetra</taxon>
    </lineage>
</organism>
<accession>A0A9N9FB70</accession>
<evidence type="ECO:0000313" key="9">
    <source>
        <dbReference type="Proteomes" id="UP000789396"/>
    </source>
</evidence>
<evidence type="ECO:0000313" key="8">
    <source>
        <dbReference type="EMBL" id="CAG8523422.1"/>
    </source>
</evidence>